<dbReference type="AlphaFoldDB" id="U9UP49"/>
<feature type="compositionally biased region" description="Basic and acidic residues" evidence="1">
    <location>
        <begin position="68"/>
        <end position="80"/>
    </location>
</feature>
<evidence type="ECO:0000256" key="1">
    <source>
        <dbReference type="SAM" id="MobiDB-lite"/>
    </source>
</evidence>
<organism evidence="2">
    <name type="scientific">Rhizophagus irregularis (strain DAOM 181602 / DAOM 197198 / MUCL 43194)</name>
    <name type="common">Arbuscular mycorrhizal fungus</name>
    <name type="synonym">Glomus intraradices</name>
    <dbReference type="NCBI Taxonomy" id="747089"/>
    <lineage>
        <taxon>Eukaryota</taxon>
        <taxon>Fungi</taxon>
        <taxon>Fungi incertae sedis</taxon>
        <taxon>Mucoromycota</taxon>
        <taxon>Glomeromycotina</taxon>
        <taxon>Glomeromycetes</taxon>
        <taxon>Glomerales</taxon>
        <taxon>Glomeraceae</taxon>
        <taxon>Rhizophagus</taxon>
    </lineage>
</organism>
<dbReference type="VEuPathDB" id="FungiDB:RhiirFUN_023500"/>
<dbReference type="EMBL" id="KI280233">
    <property type="protein sequence ID" value="ESA17381.1"/>
    <property type="molecule type" value="Genomic_DNA"/>
</dbReference>
<dbReference type="HOGENOM" id="CLU_009853_0_0_1"/>
<reference evidence="2" key="1">
    <citation type="submission" date="2013-07" db="EMBL/GenBank/DDBJ databases">
        <title>The genome of an arbuscular mycorrhizal fungus provides insights into the evolution of the oldest plant symbiosis.</title>
        <authorList>
            <consortium name="DOE Joint Genome Institute"/>
            <person name="Tisserant E."/>
            <person name="Malbreil M."/>
            <person name="Kuo A."/>
            <person name="Kohler A."/>
            <person name="Symeonidi A."/>
            <person name="Balestrini R."/>
            <person name="Charron P."/>
            <person name="Duensing N."/>
            <person name="Frei-dit-Frey N."/>
            <person name="Gianinazzi-Pearson V."/>
            <person name="Gilbert B."/>
            <person name="Handa Y."/>
            <person name="Hijri M."/>
            <person name="Kaul R."/>
            <person name="Kawaguchi M."/>
            <person name="Krajinski F."/>
            <person name="Lammers P."/>
            <person name="Lapierre D."/>
            <person name="Masclaux F.G."/>
            <person name="Murat C."/>
            <person name="Morin E."/>
            <person name="Ndikumana S."/>
            <person name="Pagni M."/>
            <person name="Petitpierre D."/>
            <person name="Requena N."/>
            <person name="Rosikiewicz P."/>
            <person name="Riley R."/>
            <person name="Saito K."/>
            <person name="San Clemente H."/>
            <person name="Shapiro H."/>
            <person name="van Tuinen D."/>
            <person name="Becard G."/>
            <person name="Bonfante P."/>
            <person name="Paszkowski U."/>
            <person name="Shachar-Hill Y."/>
            <person name="Young J.P."/>
            <person name="Sanders I.R."/>
            <person name="Henrissat B."/>
            <person name="Rensing S.A."/>
            <person name="Grigoriev I.V."/>
            <person name="Corradi N."/>
            <person name="Roux C."/>
            <person name="Martin F."/>
        </authorList>
    </citation>
    <scope>NUCLEOTIDE SEQUENCE</scope>
    <source>
        <strain evidence="2">DAOM 197198</strain>
    </source>
</reference>
<proteinExistence type="predicted"/>
<evidence type="ECO:0000313" key="2">
    <source>
        <dbReference type="EMBL" id="ESA17381.1"/>
    </source>
</evidence>
<accession>U9UP49</accession>
<feature type="region of interest" description="Disordered" evidence="1">
    <location>
        <begin position="58"/>
        <end position="80"/>
    </location>
</feature>
<name>U9UP49_RHIID</name>
<sequence length="298" mass="35500">MYKVNYFIQGLSPTMISRVMETAPATLDAAIERAKIIETGNQMVLQSVMNQSLLNRNNVQNNNTQDVRQNDNGKNEHGENEDLYVRKTTEYRKKGHFATRCPLGNNIRRNERRVNLMDTGNYGRDDEYEEYEESDDNYDYEYEEYDDPQLYSYERDLYEKDNPVQERRRSNRINPKQGWKNFGKPNLDKEIEERGKEEYKYRNRKEIPMEEKEDEQPMYDRPIGPDNTNIPKRYKWSKKRGEYYNTMEGINRWKEAGGKRGPRKDNIVGVKSKDPVDYGNLLNIVEQQGKMIKRIQTQ</sequence>
<feature type="compositionally biased region" description="Low complexity" evidence="1">
    <location>
        <begin position="58"/>
        <end position="67"/>
    </location>
</feature>
<gene>
    <name evidence="2" type="ORF">GLOINDRAFT_2358</name>
</gene>
<protein>
    <submittedName>
        <fullName evidence="2">Uncharacterized protein</fullName>
    </submittedName>
</protein>
<feature type="region of interest" description="Disordered" evidence="1">
    <location>
        <begin position="209"/>
        <end position="233"/>
    </location>
</feature>
<feature type="region of interest" description="Disordered" evidence="1">
    <location>
        <begin position="162"/>
        <end position="186"/>
    </location>
</feature>